<gene>
    <name evidence="3" type="ORF">EJ06DRAFT_529177</name>
</gene>
<feature type="repeat" description="PPR" evidence="1">
    <location>
        <begin position="672"/>
        <end position="707"/>
    </location>
</feature>
<evidence type="ECO:0000313" key="4">
    <source>
        <dbReference type="Proteomes" id="UP000799640"/>
    </source>
</evidence>
<dbReference type="GO" id="GO:0007005">
    <property type="term" value="P:mitochondrion organization"/>
    <property type="evidence" value="ECO:0007669"/>
    <property type="project" value="TreeGrafter"/>
</dbReference>
<dbReference type="NCBIfam" id="TIGR00756">
    <property type="entry name" value="PPR"/>
    <property type="match status" value="2"/>
</dbReference>
<protein>
    <recommendedName>
        <fullName evidence="5">Pentacotripeptide-repeat region of PRORP domain-containing protein</fullName>
    </recommendedName>
</protein>
<evidence type="ECO:0000313" key="3">
    <source>
        <dbReference type="EMBL" id="KAF2402052.1"/>
    </source>
</evidence>
<dbReference type="InterPro" id="IPR051114">
    <property type="entry name" value="Mito_RNA_Proc_CCM1"/>
</dbReference>
<dbReference type="SUPFAM" id="SSF48452">
    <property type="entry name" value="TPR-like"/>
    <property type="match status" value="1"/>
</dbReference>
<dbReference type="GO" id="GO:0005739">
    <property type="term" value="C:mitochondrion"/>
    <property type="evidence" value="ECO:0007669"/>
    <property type="project" value="TreeGrafter"/>
</dbReference>
<reference evidence="3" key="1">
    <citation type="journal article" date="2020" name="Stud. Mycol.">
        <title>101 Dothideomycetes genomes: a test case for predicting lifestyles and emergence of pathogens.</title>
        <authorList>
            <person name="Haridas S."/>
            <person name="Albert R."/>
            <person name="Binder M."/>
            <person name="Bloem J."/>
            <person name="Labutti K."/>
            <person name="Salamov A."/>
            <person name="Andreopoulos B."/>
            <person name="Baker S."/>
            <person name="Barry K."/>
            <person name="Bills G."/>
            <person name="Bluhm B."/>
            <person name="Cannon C."/>
            <person name="Castanera R."/>
            <person name="Culley D."/>
            <person name="Daum C."/>
            <person name="Ezra D."/>
            <person name="Gonzalez J."/>
            <person name="Henrissat B."/>
            <person name="Kuo A."/>
            <person name="Liang C."/>
            <person name="Lipzen A."/>
            <person name="Lutzoni F."/>
            <person name="Magnuson J."/>
            <person name="Mondo S."/>
            <person name="Nolan M."/>
            <person name="Ohm R."/>
            <person name="Pangilinan J."/>
            <person name="Park H.-J."/>
            <person name="Ramirez L."/>
            <person name="Alfaro M."/>
            <person name="Sun H."/>
            <person name="Tritt A."/>
            <person name="Yoshinaga Y."/>
            <person name="Zwiers L.-H."/>
            <person name="Turgeon B."/>
            <person name="Goodwin S."/>
            <person name="Spatafora J."/>
            <person name="Crous P."/>
            <person name="Grigoriev I."/>
        </authorList>
    </citation>
    <scope>NUCLEOTIDE SEQUENCE</scope>
    <source>
        <strain evidence="3">CBS 262.69</strain>
    </source>
</reference>
<dbReference type="Pfam" id="PF01535">
    <property type="entry name" value="PPR"/>
    <property type="match status" value="1"/>
</dbReference>
<accession>A0A6G1I1C0</accession>
<evidence type="ECO:0000256" key="2">
    <source>
        <dbReference type="SAM" id="MobiDB-lite"/>
    </source>
</evidence>
<feature type="repeat" description="PPR" evidence="1">
    <location>
        <begin position="637"/>
        <end position="671"/>
    </location>
</feature>
<sequence length="1109" mass="124300">MLEKAVPWLETPIRHVSRPGQLVCRRQLAQGWYRRAGRIGFVHATNVPEASRNASRQRPSRPWPRSSEALTPLPNLSSCSGKWPKVCTGNAEDPPQLPWTCVRQYSTRPGEQPVVLSVPGHSPVGLNAPSFATEFETLGLPEELVELVLQGRAKEALERLLERTLPPPKSSIYVAIWRLYQRLDRLERTKSLTVDVLNYLSFSGSPTDFLSAFKQALWRNDDEISCWLSVLGRLQTENGFSTALMCYDEASQNAPRSYCGGNVLLAHAILRKDWAAAMRICTQTADAPWHTSGRPGLKHAWRYVAVLPGSLRLASSFLADANGTLDLTSPEVRDLCAKFIGETAWRLSTEDPVGVWKLLQEVHALRLSSPELFLPLISELCTSLVQLDRFDHAALARRKLLLDAFRLYREVHATPPWNVLKNMLSILTRSSLLPTQDVGDLTLIVVEDVHRLYRQLPIFTLLPLMNKHARAGNVETVRRLFDSLPKDDLTTRAMVRPLLYVHARRSEAEKCARQFDRLWNEFGLWPDTECWNILLYAYARANETERALLCFDDLLNSGCPPDQYSFGTLLSLCAHHGDTDSVFELLDLARQKDVAINAVMFGSLVLAYVRSDNVAAAEDAAVMLAEAQTQGKLEGQITTSWNIVLTSYAARRDYSNVQRLHKEMQRRGIPSDSLTYAALMLALCASHQTNAARKILERTMPDSGIPRLASHYAIVITGFVKQDQKFLALDVYENMLKDGIAPDASAKLAYLRAMSHDVRSEIKEPDNQTKLVDEIVKEVMAVEASELSGNDLRLGLGPWRGAPPIDSYIAHLIFNFGDAGLPQVVERLYELYQSQRVASGESRTTPIGILSALMVSDVRQGNHDAVARCWTQCYTIAVEQANLREVATGSASVSAGEGSPPFPTNTSKTISLGRKMTPLHRNMLSQPLVPYLRSLRDQERFSDIYRTVAVLLSQGFTLDHGAWNMYIQAFARTPYSAHTLAAFRACEDHLMGGFPGWAKKPLNIKWMQRRSKFLGGYEHMDVSKLSSRWHRQLAPHFETLLVLKGVATRLTEALARDQEGEVATDRALYDSLWGFAPQTMEALETMPEVKEPIRPRVEIERASSDPVDT</sequence>
<dbReference type="InterPro" id="IPR002885">
    <property type="entry name" value="PPR_rpt"/>
</dbReference>
<dbReference type="Proteomes" id="UP000799640">
    <property type="component" value="Unassembled WGS sequence"/>
</dbReference>
<dbReference type="GO" id="GO:0003729">
    <property type="term" value="F:mRNA binding"/>
    <property type="evidence" value="ECO:0007669"/>
    <property type="project" value="TreeGrafter"/>
</dbReference>
<dbReference type="PANTHER" id="PTHR47934">
    <property type="entry name" value="PENTATRICOPEPTIDE REPEAT-CONTAINING PROTEIN PET309, MITOCHONDRIAL"/>
    <property type="match status" value="1"/>
</dbReference>
<dbReference type="PROSITE" id="PS51375">
    <property type="entry name" value="PPR"/>
    <property type="match status" value="3"/>
</dbReference>
<proteinExistence type="predicted"/>
<dbReference type="Pfam" id="PF13041">
    <property type="entry name" value="PPR_2"/>
    <property type="match status" value="2"/>
</dbReference>
<dbReference type="Gene3D" id="1.25.40.10">
    <property type="entry name" value="Tetratricopeptide repeat domain"/>
    <property type="match status" value="2"/>
</dbReference>
<organism evidence="3 4">
    <name type="scientific">Trichodelitschia bisporula</name>
    <dbReference type="NCBI Taxonomy" id="703511"/>
    <lineage>
        <taxon>Eukaryota</taxon>
        <taxon>Fungi</taxon>
        <taxon>Dikarya</taxon>
        <taxon>Ascomycota</taxon>
        <taxon>Pezizomycotina</taxon>
        <taxon>Dothideomycetes</taxon>
        <taxon>Dothideomycetes incertae sedis</taxon>
        <taxon>Phaeotrichales</taxon>
        <taxon>Phaeotrichaceae</taxon>
        <taxon>Trichodelitschia</taxon>
    </lineage>
</organism>
<feature type="region of interest" description="Disordered" evidence="2">
    <location>
        <begin position="49"/>
        <end position="71"/>
    </location>
</feature>
<dbReference type="GO" id="GO:0006396">
    <property type="term" value="P:RNA processing"/>
    <property type="evidence" value="ECO:0007669"/>
    <property type="project" value="TreeGrafter"/>
</dbReference>
<evidence type="ECO:0000256" key="1">
    <source>
        <dbReference type="PROSITE-ProRule" id="PRU00708"/>
    </source>
</evidence>
<dbReference type="AlphaFoldDB" id="A0A6G1I1C0"/>
<dbReference type="PANTHER" id="PTHR47934:SF6">
    <property type="entry name" value="MITOCHONDRIAL GROUP I INTRON SPLICING FACTOR CCM1-RELATED"/>
    <property type="match status" value="1"/>
</dbReference>
<name>A0A6G1I1C0_9PEZI</name>
<dbReference type="OrthoDB" id="185373at2759"/>
<keyword evidence="4" id="KW-1185">Reference proteome</keyword>
<dbReference type="InterPro" id="IPR011990">
    <property type="entry name" value="TPR-like_helical_dom_sf"/>
</dbReference>
<dbReference type="EMBL" id="ML996692">
    <property type="protein sequence ID" value="KAF2402052.1"/>
    <property type="molecule type" value="Genomic_DNA"/>
</dbReference>
<feature type="repeat" description="PPR" evidence="1">
    <location>
        <begin position="527"/>
        <end position="561"/>
    </location>
</feature>
<evidence type="ECO:0008006" key="5">
    <source>
        <dbReference type="Google" id="ProtNLM"/>
    </source>
</evidence>